<evidence type="ECO:0000313" key="1">
    <source>
        <dbReference type="EMBL" id="VFK26474.1"/>
    </source>
</evidence>
<dbReference type="EMBL" id="CAADFO010000021">
    <property type="protein sequence ID" value="VFK26474.1"/>
    <property type="molecule type" value="Genomic_DNA"/>
</dbReference>
<gene>
    <name evidence="1" type="ORF">BECKMB1821G_GA0114241_102130</name>
    <name evidence="3" type="ORF">BECKMB1821H_GA0114242_101718</name>
    <name evidence="2" type="ORF">BECKMB1821I_GA0114274_101518</name>
</gene>
<evidence type="ECO:0000313" key="3">
    <source>
        <dbReference type="EMBL" id="VFK75186.1"/>
    </source>
</evidence>
<accession>A0A450XM28</accession>
<sequence>MATLGQNGRVLLWRTDTWARVMHVDQIGTIEDALSDLAIYPTLPVMAARDVSSRVINLWNIDFPLLYGAQANTLTVFYVNAKAVLLGEYRRGKIGAGAPHSREGMCSFCWSLTQVTNENI</sequence>
<dbReference type="AlphaFoldDB" id="A0A450XM28"/>
<organism evidence="2">
    <name type="scientific">Candidatus Kentrum sp. MB</name>
    <dbReference type="NCBI Taxonomy" id="2138164"/>
    <lineage>
        <taxon>Bacteria</taxon>
        <taxon>Pseudomonadati</taxon>
        <taxon>Pseudomonadota</taxon>
        <taxon>Gammaproteobacteria</taxon>
        <taxon>Candidatus Kentrum</taxon>
    </lineage>
</organism>
<reference evidence="2" key="1">
    <citation type="submission" date="2019-02" db="EMBL/GenBank/DDBJ databases">
        <authorList>
            <person name="Gruber-Vodicka R. H."/>
            <person name="Seah K. B. B."/>
        </authorList>
    </citation>
    <scope>NUCLEOTIDE SEQUENCE</scope>
    <source>
        <strain evidence="1">BECK_BZ197</strain>
        <strain evidence="3">BECK_BZ198</strain>
        <strain evidence="2">BECK_BZ199</strain>
    </source>
</reference>
<dbReference type="EMBL" id="CAADFQ010000015">
    <property type="protein sequence ID" value="VFK30362.1"/>
    <property type="molecule type" value="Genomic_DNA"/>
</dbReference>
<evidence type="ECO:0000313" key="2">
    <source>
        <dbReference type="EMBL" id="VFK30362.1"/>
    </source>
</evidence>
<proteinExistence type="predicted"/>
<dbReference type="EMBL" id="CAADGH010000017">
    <property type="protein sequence ID" value="VFK75186.1"/>
    <property type="molecule type" value="Genomic_DNA"/>
</dbReference>
<protein>
    <submittedName>
        <fullName evidence="2">Uncharacterized protein</fullName>
    </submittedName>
</protein>
<name>A0A450XM28_9GAMM</name>